<protein>
    <submittedName>
        <fullName evidence="1">Uncharacterized protein</fullName>
    </submittedName>
</protein>
<dbReference type="AlphaFoldDB" id="A0A2P2M6U2"/>
<accession>A0A2P2M6U2</accession>
<dbReference type="EMBL" id="GGEC01045457">
    <property type="protein sequence ID" value="MBX25941.1"/>
    <property type="molecule type" value="Transcribed_RNA"/>
</dbReference>
<organism evidence="1">
    <name type="scientific">Rhizophora mucronata</name>
    <name type="common">Asiatic mangrove</name>
    <dbReference type="NCBI Taxonomy" id="61149"/>
    <lineage>
        <taxon>Eukaryota</taxon>
        <taxon>Viridiplantae</taxon>
        <taxon>Streptophyta</taxon>
        <taxon>Embryophyta</taxon>
        <taxon>Tracheophyta</taxon>
        <taxon>Spermatophyta</taxon>
        <taxon>Magnoliopsida</taxon>
        <taxon>eudicotyledons</taxon>
        <taxon>Gunneridae</taxon>
        <taxon>Pentapetalae</taxon>
        <taxon>rosids</taxon>
        <taxon>fabids</taxon>
        <taxon>Malpighiales</taxon>
        <taxon>Rhizophoraceae</taxon>
        <taxon>Rhizophora</taxon>
    </lineage>
</organism>
<name>A0A2P2M6U2_RHIMU</name>
<evidence type="ECO:0000313" key="1">
    <source>
        <dbReference type="EMBL" id="MBX25941.1"/>
    </source>
</evidence>
<reference evidence="1" key="1">
    <citation type="submission" date="2018-02" db="EMBL/GenBank/DDBJ databases">
        <title>Rhizophora mucronata_Transcriptome.</title>
        <authorList>
            <person name="Meera S.P."/>
            <person name="Sreeshan A."/>
            <person name="Augustine A."/>
        </authorList>
    </citation>
    <scope>NUCLEOTIDE SEQUENCE</scope>
    <source>
        <tissue evidence="1">Leaf</tissue>
    </source>
</reference>
<proteinExistence type="predicted"/>
<sequence>MRKYLAEAYEESILTNHKMQVVNCCYRWMKTLWPLKTVITRRDLSDHLTRTLFHSPNISQKALSMIRCQMPQNADYTHTKKPKKPIATPKS</sequence>